<keyword evidence="5" id="KW-1185">Reference proteome</keyword>
<dbReference type="SUPFAM" id="SSF49899">
    <property type="entry name" value="Concanavalin A-like lectins/glucanases"/>
    <property type="match status" value="1"/>
</dbReference>
<evidence type="ECO:0000259" key="3">
    <source>
        <dbReference type="PROSITE" id="PS50188"/>
    </source>
</evidence>
<accession>A0A665VHA5</accession>
<dbReference type="InterPro" id="IPR043136">
    <property type="entry name" value="B30.2/SPRY_sf"/>
</dbReference>
<dbReference type="PANTHER" id="PTHR24103">
    <property type="entry name" value="E3 UBIQUITIN-PROTEIN LIGASE TRIM"/>
    <property type="match status" value="1"/>
</dbReference>
<dbReference type="PROSITE" id="PS50188">
    <property type="entry name" value="B302_SPRY"/>
    <property type="match status" value="1"/>
</dbReference>
<dbReference type="InterPro" id="IPR050143">
    <property type="entry name" value="TRIM/RBCC"/>
</dbReference>
<dbReference type="InterPro" id="IPR003877">
    <property type="entry name" value="SPRY_dom"/>
</dbReference>
<proteinExistence type="predicted"/>
<dbReference type="SMART" id="SM00589">
    <property type="entry name" value="PRY"/>
    <property type="match status" value="1"/>
</dbReference>
<dbReference type="AlphaFoldDB" id="A0A665VHA5"/>
<reference evidence="4" key="1">
    <citation type="submission" date="2021-04" db="EMBL/GenBank/DDBJ databases">
        <authorList>
            <consortium name="Wellcome Sanger Institute Data Sharing"/>
        </authorList>
    </citation>
    <scope>NUCLEOTIDE SEQUENCE [LARGE SCALE GENOMIC DNA]</scope>
</reference>
<name>A0A665VHA5_ECHNA</name>
<feature type="coiled-coil region" evidence="1">
    <location>
        <begin position="191"/>
        <end position="225"/>
    </location>
</feature>
<sequence>MSLQVCFCGWSKVTSYQGLRIHQGKNGCTPKGMRIPESEQFGFNTYKPHYTFLTPIKLEEPTMSIFRKSDILNEISFPTNEPYTWRSHHQTDNTPIIVNVEPAFRTQMSPPAKETREPSFETPQHFHQPATNSDKARRALDFSAITEQTFDLFNHNDGDLIQIQPPNYMQQMAASPRTASQETEKEKKKKMEAEELLKARQDRMKAKLEQKIKLREQQVAEVRESVKGCKVSLDAEWLEINSAFSEAIKVMEEARLMALKPLEERKFRVKREGQELVHKLEREIEKLKMSIDELDKNPDLQDDSQDCQVVNIDASLSFGTLRTTTSAMMEEIRLKLEKLSSVELTRIPAFAVDVKLDPSTAHPCLVLCDDGKKVSDGGKNQKVPDSHRRFDLFGSVLGINSLTSGKSYWEVEVGNKTGWDLGGARGDAKHKGELTLNPDNGFWVTVHYEDKRYAALTAPPLSLTLRQKPQKVGVFVDYDEGLVSFYDVTARAHIYSFTECSFGGELFPYFSPHLHQNGRNSDPLIISAVKKQ</sequence>
<dbReference type="PRINTS" id="PR01407">
    <property type="entry name" value="BUTYPHLNCDUF"/>
</dbReference>
<feature type="region of interest" description="Disordered" evidence="2">
    <location>
        <begin position="109"/>
        <end position="133"/>
    </location>
</feature>
<reference evidence="4" key="2">
    <citation type="submission" date="2025-08" db="UniProtKB">
        <authorList>
            <consortium name="Ensembl"/>
        </authorList>
    </citation>
    <scope>IDENTIFICATION</scope>
</reference>
<evidence type="ECO:0000313" key="4">
    <source>
        <dbReference type="Ensembl" id="ENSENLP00000031090.1"/>
    </source>
</evidence>
<dbReference type="InterPro" id="IPR001870">
    <property type="entry name" value="B30.2/SPRY"/>
</dbReference>
<evidence type="ECO:0000256" key="2">
    <source>
        <dbReference type="SAM" id="MobiDB-lite"/>
    </source>
</evidence>
<dbReference type="FunFam" id="2.60.120.920:FF:000004">
    <property type="entry name" value="Butyrophilin subfamily 1 member A1"/>
    <property type="match status" value="1"/>
</dbReference>
<dbReference type="InterPro" id="IPR058030">
    <property type="entry name" value="TRIM8/14/16/25/29/45/65_CC"/>
</dbReference>
<dbReference type="CDD" id="cd13733">
    <property type="entry name" value="SPRY_PRY_C-I_1"/>
    <property type="match status" value="1"/>
</dbReference>
<feature type="coiled-coil region" evidence="1">
    <location>
        <begin position="270"/>
        <end position="297"/>
    </location>
</feature>
<dbReference type="InParanoid" id="A0A665VHA5"/>
<keyword evidence="1" id="KW-0175">Coiled coil</keyword>
<evidence type="ECO:0000256" key="1">
    <source>
        <dbReference type="SAM" id="Coils"/>
    </source>
</evidence>
<protein>
    <recommendedName>
        <fullName evidence="3">B30.2/SPRY domain-containing protein</fullName>
    </recommendedName>
</protein>
<feature type="domain" description="B30.2/SPRY" evidence="3">
    <location>
        <begin position="334"/>
        <end position="531"/>
    </location>
</feature>
<reference evidence="4" key="3">
    <citation type="submission" date="2025-09" db="UniProtKB">
        <authorList>
            <consortium name="Ensembl"/>
        </authorList>
    </citation>
    <scope>IDENTIFICATION</scope>
</reference>
<gene>
    <name evidence="4" type="primary">LOC115058879</name>
</gene>
<dbReference type="Proteomes" id="UP000472264">
    <property type="component" value="Chromosome 18"/>
</dbReference>
<dbReference type="Pfam" id="PF00622">
    <property type="entry name" value="SPRY"/>
    <property type="match status" value="1"/>
</dbReference>
<dbReference type="Pfam" id="PF25600">
    <property type="entry name" value="TRIM_CC"/>
    <property type="match status" value="1"/>
</dbReference>
<dbReference type="Pfam" id="PF13765">
    <property type="entry name" value="PRY"/>
    <property type="match status" value="1"/>
</dbReference>
<dbReference type="SMART" id="SM00449">
    <property type="entry name" value="SPRY"/>
    <property type="match status" value="1"/>
</dbReference>
<dbReference type="Gene3D" id="2.60.120.920">
    <property type="match status" value="1"/>
</dbReference>
<dbReference type="InterPro" id="IPR006574">
    <property type="entry name" value="PRY"/>
</dbReference>
<dbReference type="OMA" id="MRIPQSE"/>
<dbReference type="InterPro" id="IPR013320">
    <property type="entry name" value="ConA-like_dom_sf"/>
</dbReference>
<dbReference type="InterPro" id="IPR003879">
    <property type="entry name" value="Butyrophylin_SPRY"/>
</dbReference>
<dbReference type="Ensembl" id="ENSENLT00000031993.1">
    <property type="protein sequence ID" value="ENSENLP00000031090.1"/>
    <property type="gene ID" value="ENSENLG00000013755.1"/>
</dbReference>
<organism evidence="4 5">
    <name type="scientific">Echeneis naucrates</name>
    <name type="common">Live sharksucker</name>
    <dbReference type="NCBI Taxonomy" id="173247"/>
    <lineage>
        <taxon>Eukaryota</taxon>
        <taxon>Metazoa</taxon>
        <taxon>Chordata</taxon>
        <taxon>Craniata</taxon>
        <taxon>Vertebrata</taxon>
        <taxon>Euteleostomi</taxon>
        <taxon>Actinopterygii</taxon>
        <taxon>Neopterygii</taxon>
        <taxon>Teleostei</taxon>
        <taxon>Neoteleostei</taxon>
        <taxon>Acanthomorphata</taxon>
        <taxon>Carangaria</taxon>
        <taxon>Carangiformes</taxon>
        <taxon>Echeneidae</taxon>
        <taxon>Echeneis</taxon>
    </lineage>
</organism>
<evidence type="ECO:0000313" key="5">
    <source>
        <dbReference type="Proteomes" id="UP000472264"/>
    </source>
</evidence>